<evidence type="ECO:0000259" key="3">
    <source>
        <dbReference type="Pfam" id="PF12697"/>
    </source>
</evidence>
<dbReference type="SUPFAM" id="SSF53474">
    <property type="entry name" value="alpha/beta-Hydrolases"/>
    <property type="match status" value="1"/>
</dbReference>
<feature type="region of interest" description="Disordered" evidence="2">
    <location>
        <begin position="45"/>
        <end position="81"/>
    </location>
</feature>
<reference evidence="4" key="1">
    <citation type="submission" date="2023-03" db="EMBL/GenBank/DDBJ databases">
        <authorList>
            <person name="Julca I."/>
        </authorList>
    </citation>
    <scope>NUCLEOTIDE SEQUENCE</scope>
</reference>
<evidence type="ECO:0000313" key="4">
    <source>
        <dbReference type="EMBL" id="CAI9091909.1"/>
    </source>
</evidence>
<name>A0AAV1C8I4_OLDCO</name>
<keyword evidence="1" id="KW-0378">Hydrolase</keyword>
<dbReference type="GO" id="GO:0009694">
    <property type="term" value="P:jasmonic acid metabolic process"/>
    <property type="evidence" value="ECO:0007669"/>
    <property type="project" value="TreeGrafter"/>
</dbReference>
<accession>A0AAV1C8I4</accession>
<dbReference type="Pfam" id="PF12697">
    <property type="entry name" value="Abhydrolase_6"/>
    <property type="match status" value="1"/>
</dbReference>
<dbReference type="GO" id="GO:0080032">
    <property type="term" value="F:methyl jasmonate esterase activity"/>
    <property type="evidence" value="ECO:0007669"/>
    <property type="project" value="TreeGrafter"/>
</dbReference>
<proteinExistence type="predicted"/>
<keyword evidence="5" id="KW-1185">Reference proteome</keyword>
<evidence type="ECO:0000256" key="1">
    <source>
        <dbReference type="ARBA" id="ARBA00022801"/>
    </source>
</evidence>
<dbReference type="PANTHER" id="PTHR10992">
    <property type="entry name" value="METHYLESTERASE FAMILY MEMBER"/>
    <property type="match status" value="1"/>
</dbReference>
<dbReference type="FunFam" id="3.40.50.1820:FF:000025">
    <property type="entry name" value="putative methylesterase 11, chloroplastic"/>
    <property type="match status" value="1"/>
</dbReference>
<dbReference type="EMBL" id="OX459118">
    <property type="protein sequence ID" value="CAI9091909.1"/>
    <property type="molecule type" value="Genomic_DNA"/>
</dbReference>
<dbReference type="AlphaFoldDB" id="A0AAV1C8I4"/>
<protein>
    <submittedName>
        <fullName evidence="4">OLC1v1027026C3</fullName>
    </submittedName>
</protein>
<evidence type="ECO:0000313" key="5">
    <source>
        <dbReference type="Proteomes" id="UP001161247"/>
    </source>
</evidence>
<dbReference type="GO" id="GO:0080031">
    <property type="term" value="F:methyl salicylate esterase activity"/>
    <property type="evidence" value="ECO:0007669"/>
    <property type="project" value="TreeGrafter"/>
</dbReference>
<feature type="compositionally biased region" description="Basic and acidic residues" evidence="2">
    <location>
        <begin position="46"/>
        <end position="71"/>
    </location>
</feature>
<feature type="domain" description="AB hydrolase-1" evidence="3">
    <location>
        <begin position="93"/>
        <end position="335"/>
    </location>
</feature>
<dbReference type="GO" id="GO:0009696">
    <property type="term" value="P:salicylic acid metabolic process"/>
    <property type="evidence" value="ECO:0007669"/>
    <property type="project" value="TreeGrafter"/>
</dbReference>
<dbReference type="Proteomes" id="UP001161247">
    <property type="component" value="Chromosome 1"/>
</dbReference>
<dbReference type="PANTHER" id="PTHR10992:SF1032">
    <property type="entry name" value="METHYLESTERASE 17"/>
    <property type="match status" value="1"/>
</dbReference>
<dbReference type="InterPro" id="IPR000073">
    <property type="entry name" value="AB_hydrolase_1"/>
</dbReference>
<sequence length="349" mass="39711">MDQITTFWVRQKQTTLLYINPELRKVSSNHNRYREKFDNQPLIKKKMGETHEETNPRKVEEEEANGHKEEVVGSDDEEFSKDGKKISSHHHHFVLVHGISHGAWCWYKIRTLMENSGYKVTCIDLKGAGIDRTDPDTIFSFQDYNQPLLDFLSDLPDGEQVILVGHSAGGLNVTDATYKYPQKIRLVVYVAATMLKRGLFDQQDVKDGAPDFSDIGELGDVYDIGFGLGIHEPPTSMVLKKHLLRRLNYQLCPHEDSTLAEMLVRPGPIRAITSAIFKEGEGVLEDAVEKVARICIKTMQDRVVKPEQQDIMIKRWPPLDVYQLDCDHSPFFSAPFLLFGLLVKAVSSL</sequence>
<gene>
    <name evidence="4" type="ORF">OLC1_LOCUS3715</name>
</gene>
<dbReference type="GO" id="GO:0080030">
    <property type="term" value="F:methyl indole-3-acetate esterase activity"/>
    <property type="evidence" value="ECO:0007669"/>
    <property type="project" value="TreeGrafter"/>
</dbReference>
<dbReference type="Gene3D" id="3.40.50.1820">
    <property type="entry name" value="alpha/beta hydrolase"/>
    <property type="match status" value="1"/>
</dbReference>
<dbReference type="InterPro" id="IPR045889">
    <property type="entry name" value="MES/HNL"/>
</dbReference>
<evidence type="ECO:0000256" key="2">
    <source>
        <dbReference type="SAM" id="MobiDB-lite"/>
    </source>
</evidence>
<organism evidence="4 5">
    <name type="scientific">Oldenlandia corymbosa var. corymbosa</name>
    <dbReference type="NCBI Taxonomy" id="529605"/>
    <lineage>
        <taxon>Eukaryota</taxon>
        <taxon>Viridiplantae</taxon>
        <taxon>Streptophyta</taxon>
        <taxon>Embryophyta</taxon>
        <taxon>Tracheophyta</taxon>
        <taxon>Spermatophyta</taxon>
        <taxon>Magnoliopsida</taxon>
        <taxon>eudicotyledons</taxon>
        <taxon>Gunneridae</taxon>
        <taxon>Pentapetalae</taxon>
        <taxon>asterids</taxon>
        <taxon>lamiids</taxon>
        <taxon>Gentianales</taxon>
        <taxon>Rubiaceae</taxon>
        <taxon>Rubioideae</taxon>
        <taxon>Spermacoceae</taxon>
        <taxon>Hedyotis-Oldenlandia complex</taxon>
        <taxon>Oldenlandia</taxon>
    </lineage>
</organism>
<dbReference type="InterPro" id="IPR029058">
    <property type="entry name" value="AB_hydrolase_fold"/>
</dbReference>